<evidence type="ECO:0000313" key="2">
    <source>
        <dbReference type="EMBL" id="VVE59104.1"/>
    </source>
</evidence>
<reference evidence="2 3" key="1">
    <citation type="submission" date="2019-08" db="EMBL/GenBank/DDBJ databases">
        <authorList>
            <person name="Peeters C."/>
        </authorList>
    </citation>
    <scope>NUCLEOTIDE SEQUENCE [LARGE SCALE GENOMIC DNA]</scope>
    <source>
        <strain evidence="2 3">LMG 30175</strain>
    </source>
</reference>
<gene>
    <name evidence="2" type="ORF">PTE30175_05370</name>
</gene>
<evidence type="ECO:0000256" key="1">
    <source>
        <dbReference type="SAM" id="MobiDB-lite"/>
    </source>
</evidence>
<keyword evidence="3" id="KW-1185">Reference proteome</keyword>
<feature type="compositionally biased region" description="Low complexity" evidence="1">
    <location>
        <begin position="25"/>
        <end position="34"/>
    </location>
</feature>
<name>A0A5E4ZDE5_9BURK</name>
<accession>A0A5E4ZDE5</accession>
<proteinExistence type="predicted"/>
<dbReference type="AlphaFoldDB" id="A0A5E4ZDE5"/>
<protein>
    <submittedName>
        <fullName evidence="2">Uncharacterized protein</fullName>
    </submittedName>
</protein>
<evidence type="ECO:0000313" key="3">
    <source>
        <dbReference type="Proteomes" id="UP000414233"/>
    </source>
</evidence>
<sequence>MAEAGRGDVTGAAPGALAPCGTGGSASTPPASSGVNAAMRSSAIEKPVYSSGASPNSLRARVAI</sequence>
<feature type="region of interest" description="Disordered" evidence="1">
    <location>
        <begin position="45"/>
        <end position="64"/>
    </location>
</feature>
<dbReference type="Proteomes" id="UP000414233">
    <property type="component" value="Unassembled WGS sequence"/>
</dbReference>
<dbReference type="EMBL" id="CABPRZ010000039">
    <property type="protein sequence ID" value="VVE59104.1"/>
    <property type="molecule type" value="Genomic_DNA"/>
</dbReference>
<feature type="region of interest" description="Disordered" evidence="1">
    <location>
        <begin position="1"/>
        <end position="38"/>
    </location>
</feature>
<organism evidence="2 3">
    <name type="scientific">Pandoraea terrae</name>
    <dbReference type="NCBI Taxonomy" id="1537710"/>
    <lineage>
        <taxon>Bacteria</taxon>
        <taxon>Pseudomonadati</taxon>
        <taxon>Pseudomonadota</taxon>
        <taxon>Betaproteobacteria</taxon>
        <taxon>Burkholderiales</taxon>
        <taxon>Burkholderiaceae</taxon>
        <taxon>Pandoraea</taxon>
    </lineage>
</organism>